<gene>
    <name evidence="6" type="ORF">SAMN02745243_01369</name>
</gene>
<dbReference type="Pfam" id="PF13407">
    <property type="entry name" value="Peripla_BP_4"/>
    <property type="match status" value="1"/>
</dbReference>
<keyword evidence="7" id="KW-1185">Reference proteome</keyword>
<keyword evidence="2 4" id="KW-0732">Signal</keyword>
<sequence>MSKKRVRMLCVLLSAVFVFAAGCAKTEPQEKTTAESALQKTQIGITFDTFVLERWLKDRDVFVATAQKMGAEVNVQNANGDVEKQKEQINRFVQDKVDVIVVIPVDCYELGEEVENARNHGIEVISYDRMIQNAKTDLYITVDSEKVGEEMGRIMVEKLPEGGNVVMICGPEMDTNCMWLAHGFETAIADSNLKVVYKTHVEAWTSEYGTQAMREALSQTDQIDGLMCGNDGLAGFAIQVLSEQQLAGKVVVTGQDADLEACQRIVEGTQAMTGFKPIGELARMAAEFAVQLADKGTIKSVKDTRDNQVAEIPYYGLDPIAVTRENMDEVIVDSGFHLRDEVYLNVE</sequence>
<dbReference type="GO" id="GO:0030246">
    <property type="term" value="F:carbohydrate binding"/>
    <property type="evidence" value="ECO:0007669"/>
    <property type="project" value="TreeGrafter"/>
</dbReference>
<organism evidence="6 7">
    <name type="scientific">Hespellia stercorisuis DSM 15480</name>
    <dbReference type="NCBI Taxonomy" id="1121950"/>
    <lineage>
        <taxon>Bacteria</taxon>
        <taxon>Bacillati</taxon>
        <taxon>Bacillota</taxon>
        <taxon>Clostridia</taxon>
        <taxon>Lachnospirales</taxon>
        <taxon>Lachnospiraceae</taxon>
        <taxon>Hespellia</taxon>
    </lineage>
</organism>
<dbReference type="PANTHER" id="PTHR30036:SF1">
    <property type="entry name" value="D-XYLOSE-BINDING PERIPLASMIC PROTEIN"/>
    <property type="match status" value="1"/>
</dbReference>
<evidence type="ECO:0000256" key="2">
    <source>
        <dbReference type="ARBA" id="ARBA00022729"/>
    </source>
</evidence>
<evidence type="ECO:0000259" key="5">
    <source>
        <dbReference type="Pfam" id="PF13407"/>
    </source>
</evidence>
<evidence type="ECO:0000256" key="3">
    <source>
        <dbReference type="SAM" id="Coils"/>
    </source>
</evidence>
<dbReference type="RefSeq" id="WP_073107367.1">
    <property type="nucleotide sequence ID" value="NZ_FQZY01000017.1"/>
</dbReference>
<dbReference type="InterPro" id="IPR050555">
    <property type="entry name" value="Bact_Solute-Bind_Prot2"/>
</dbReference>
<dbReference type="SUPFAM" id="SSF53822">
    <property type="entry name" value="Periplasmic binding protein-like I"/>
    <property type="match status" value="1"/>
</dbReference>
<keyword evidence="3" id="KW-0175">Coiled coil</keyword>
<dbReference type="AlphaFoldDB" id="A0A1M6M666"/>
<dbReference type="Gene3D" id="3.40.50.2300">
    <property type="match status" value="2"/>
</dbReference>
<accession>A0A1M6M666</accession>
<feature type="domain" description="Periplasmic binding protein" evidence="5">
    <location>
        <begin position="55"/>
        <end position="295"/>
    </location>
</feature>
<feature type="coiled-coil region" evidence="3">
    <location>
        <begin position="68"/>
        <end position="95"/>
    </location>
</feature>
<dbReference type="PANTHER" id="PTHR30036">
    <property type="entry name" value="D-XYLOSE-BINDING PERIPLASMIC PROTEIN"/>
    <property type="match status" value="1"/>
</dbReference>
<evidence type="ECO:0000313" key="7">
    <source>
        <dbReference type="Proteomes" id="UP000184301"/>
    </source>
</evidence>
<comment type="subcellular location">
    <subcellularLocation>
        <location evidence="1">Cell envelope</location>
    </subcellularLocation>
</comment>
<dbReference type="EMBL" id="FQZY01000017">
    <property type="protein sequence ID" value="SHJ78917.1"/>
    <property type="molecule type" value="Genomic_DNA"/>
</dbReference>
<feature type="chain" id="PRO_5011979957" evidence="4">
    <location>
        <begin position="21"/>
        <end position="347"/>
    </location>
</feature>
<name>A0A1M6M666_9FIRM</name>
<feature type="signal peptide" evidence="4">
    <location>
        <begin position="1"/>
        <end position="20"/>
    </location>
</feature>
<evidence type="ECO:0000256" key="1">
    <source>
        <dbReference type="ARBA" id="ARBA00004196"/>
    </source>
</evidence>
<proteinExistence type="predicted"/>
<dbReference type="InterPro" id="IPR025997">
    <property type="entry name" value="SBP_2_dom"/>
</dbReference>
<dbReference type="OrthoDB" id="9769193at2"/>
<dbReference type="InterPro" id="IPR028082">
    <property type="entry name" value="Peripla_BP_I"/>
</dbReference>
<evidence type="ECO:0000313" key="6">
    <source>
        <dbReference type="EMBL" id="SHJ78917.1"/>
    </source>
</evidence>
<reference evidence="6 7" key="1">
    <citation type="submission" date="2016-11" db="EMBL/GenBank/DDBJ databases">
        <authorList>
            <person name="Jaros S."/>
            <person name="Januszkiewicz K."/>
            <person name="Wedrychowicz H."/>
        </authorList>
    </citation>
    <scope>NUCLEOTIDE SEQUENCE [LARGE SCALE GENOMIC DNA]</scope>
    <source>
        <strain evidence="6 7">DSM 15480</strain>
    </source>
</reference>
<dbReference type="Proteomes" id="UP000184301">
    <property type="component" value="Unassembled WGS sequence"/>
</dbReference>
<dbReference type="PROSITE" id="PS51257">
    <property type="entry name" value="PROKAR_LIPOPROTEIN"/>
    <property type="match status" value="1"/>
</dbReference>
<dbReference type="GO" id="GO:0030288">
    <property type="term" value="C:outer membrane-bounded periplasmic space"/>
    <property type="evidence" value="ECO:0007669"/>
    <property type="project" value="TreeGrafter"/>
</dbReference>
<dbReference type="STRING" id="1121950.SAMN02745243_01369"/>
<protein>
    <submittedName>
        <fullName evidence="6">D-xylose transport system substrate-binding protein</fullName>
    </submittedName>
</protein>
<evidence type="ECO:0000256" key="4">
    <source>
        <dbReference type="SAM" id="SignalP"/>
    </source>
</evidence>